<sequence length="482" mass="53321">MKTFIKSILISGLIVLQGCSKDLLEQRPDHVISENLVLNSVEKLDKLLTGTYNEISRNTYLGRILYKRAAVKGTDFRFVETTYNPRDYELIAYKYEESSNNNGSCEDLWIQSFKAINNLDLIINNIEAAEGNAAEKQKILGEALGLRGMIYFDLARTFTYPWLKAGAASQGLPLKLSSEEIVTERSSLGVTYDQIILDMQSSLDMLEENSWDQGSTQYLTKTGVKALLARVYLYKEDWENALKYAKEVISARGVENLMGVDSYGFEDYNSESLFELSITTQNSLGSNGLGAQFDFKNGGQGDIIATQTFVELLGAYEGDPRAALLEEDKEGTNAAFIKYVNRSDGGGLSAHNIPVIRLSEMYLIASEAAANGAGGGDSEATNYLNILIGKRTTNFLANQAIETGEALKERIAEERRRELALEGHGVYDYIRRGKDINRPVDEHVNTGVNVSNLDVQATDNRTICPIPASEIQASGMEQTEGY</sequence>
<proteinExistence type="inferred from homology"/>
<dbReference type="GO" id="GO:0009279">
    <property type="term" value="C:cell outer membrane"/>
    <property type="evidence" value="ECO:0007669"/>
    <property type="project" value="UniProtKB-SubCell"/>
</dbReference>
<dbReference type="Gene3D" id="2.20.20.130">
    <property type="match status" value="1"/>
</dbReference>
<evidence type="ECO:0000313" key="8">
    <source>
        <dbReference type="EMBL" id="SDD88176.1"/>
    </source>
</evidence>
<evidence type="ECO:0000256" key="4">
    <source>
        <dbReference type="ARBA" id="ARBA00023136"/>
    </source>
</evidence>
<comment type="similarity">
    <text evidence="2">Belongs to the SusD family.</text>
</comment>
<accession>A0A1G6YF37</accession>
<keyword evidence="3" id="KW-0732">Signal</keyword>
<evidence type="ECO:0000259" key="6">
    <source>
        <dbReference type="Pfam" id="PF07980"/>
    </source>
</evidence>
<feature type="domain" description="SusD-like N-terminal" evidence="7">
    <location>
        <begin position="24"/>
        <end position="233"/>
    </location>
</feature>
<dbReference type="InterPro" id="IPR012944">
    <property type="entry name" value="SusD_RagB_dom"/>
</dbReference>
<dbReference type="Gene3D" id="1.25.40.390">
    <property type="match status" value="1"/>
</dbReference>
<evidence type="ECO:0000256" key="1">
    <source>
        <dbReference type="ARBA" id="ARBA00004442"/>
    </source>
</evidence>
<dbReference type="Pfam" id="PF14322">
    <property type="entry name" value="SusD-like_3"/>
    <property type="match status" value="1"/>
</dbReference>
<protein>
    <submittedName>
        <fullName evidence="8">SusD family protein</fullName>
    </submittedName>
</protein>
<evidence type="ECO:0000256" key="3">
    <source>
        <dbReference type="ARBA" id="ARBA00022729"/>
    </source>
</evidence>
<dbReference type="InterPro" id="IPR033985">
    <property type="entry name" value="SusD-like_N"/>
</dbReference>
<dbReference type="Proteomes" id="UP000199109">
    <property type="component" value="Unassembled WGS sequence"/>
</dbReference>
<dbReference type="SUPFAM" id="SSF48452">
    <property type="entry name" value="TPR-like"/>
    <property type="match status" value="1"/>
</dbReference>
<comment type="subcellular location">
    <subcellularLocation>
        <location evidence="1">Cell outer membrane</location>
    </subcellularLocation>
</comment>
<dbReference type="PROSITE" id="PS51257">
    <property type="entry name" value="PROKAR_LIPOPROTEIN"/>
    <property type="match status" value="1"/>
</dbReference>
<dbReference type="InterPro" id="IPR011990">
    <property type="entry name" value="TPR-like_helical_dom_sf"/>
</dbReference>
<keyword evidence="5" id="KW-0998">Cell outer membrane</keyword>
<dbReference type="Pfam" id="PF07980">
    <property type="entry name" value="SusD_RagB"/>
    <property type="match status" value="1"/>
</dbReference>
<dbReference type="EMBL" id="FNAO01000002">
    <property type="protein sequence ID" value="SDD88176.1"/>
    <property type="molecule type" value="Genomic_DNA"/>
</dbReference>
<keyword evidence="9" id="KW-1185">Reference proteome</keyword>
<evidence type="ECO:0000256" key="2">
    <source>
        <dbReference type="ARBA" id="ARBA00006275"/>
    </source>
</evidence>
<dbReference type="OrthoDB" id="630434at2"/>
<organism evidence="8 9">
    <name type="scientific">Pricia antarctica</name>
    <dbReference type="NCBI Taxonomy" id="641691"/>
    <lineage>
        <taxon>Bacteria</taxon>
        <taxon>Pseudomonadati</taxon>
        <taxon>Bacteroidota</taxon>
        <taxon>Flavobacteriia</taxon>
        <taxon>Flavobacteriales</taxon>
        <taxon>Flavobacteriaceae</taxon>
        <taxon>Pricia</taxon>
    </lineage>
</organism>
<evidence type="ECO:0000259" key="7">
    <source>
        <dbReference type="Pfam" id="PF14322"/>
    </source>
</evidence>
<evidence type="ECO:0000256" key="5">
    <source>
        <dbReference type="ARBA" id="ARBA00023237"/>
    </source>
</evidence>
<dbReference type="RefSeq" id="WP_091865994.1">
    <property type="nucleotide sequence ID" value="NZ_FNAO01000002.1"/>
</dbReference>
<gene>
    <name evidence="8" type="ORF">SAMN05421636_102206</name>
</gene>
<feature type="domain" description="RagB/SusD" evidence="6">
    <location>
        <begin position="336"/>
        <end position="482"/>
    </location>
</feature>
<dbReference type="AlphaFoldDB" id="A0A1G6YF37"/>
<name>A0A1G6YF37_9FLAO</name>
<dbReference type="STRING" id="641691.SAMN05421636_102206"/>
<reference evidence="8 9" key="1">
    <citation type="submission" date="2016-10" db="EMBL/GenBank/DDBJ databases">
        <authorList>
            <person name="de Groot N.N."/>
        </authorList>
    </citation>
    <scope>NUCLEOTIDE SEQUENCE [LARGE SCALE GENOMIC DNA]</scope>
    <source>
        <strain evidence="8 9">DSM 23421</strain>
    </source>
</reference>
<evidence type="ECO:0000313" key="9">
    <source>
        <dbReference type="Proteomes" id="UP000199109"/>
    </source>
</evidence>
<dbReference type="Gene3D" id="1.25.40.900">
    <property type="match status" value="1"/>
</dbReference>
<keyword evidence="4" id="KW-0472">Membrane</keyword>